<dbReference type="InterPro" id="IPR002347">
    <property type="entry name" value="SDR_fam"/>
</dbReference>
<keyword evidence="5" id="KW-1185">Reference proteome</keyword>
<organism evidence="4 5">
    <name type="scientific">Microscilla marina ATCC 23134</name>
    <dbReference type="NCBI Taxonomy" id="313606"/>
    <lineage>
        <taxon>Bacteria</taxon>
        <taxon>Pseudomonadati</taxon>
        <taxon>Bacteroidota</taxon>
        <taxon>Cytophagia</taxon>
        <taxon>Cytophagales</taxon>
        <taxon>Microscillaceae</taxon>
        <taxon>Microscilla</taxon>
    </lineage>
</organism>
<dbReference type="RefSeq" id="WP_002697228.1">
    <property type="nucleotide sequence ID" value="NZ_AAWS01000013.1"/>
</dbReference>
<reference evidence="4 5" key="1">
    <citation type="submission" date="2007-01" db="EMBL/GenBank/DDBJ databases">
        <authorList>
            <person name="Haygood M."/>
            <person name="Podell S."/>
            <person name="Anderson C."/>
            <person name="Hopkinson B."/>
            <person name="Roe K."/>
            <person name="Barbeau K."/>
            <person name="Gaasterland T."/>
            <person name="Ferriera S."/>
            <person name="Johnson J."/>
            <person name="Kravitz S."/>
            <person name="Beeson K."/>
            <person name="Sutton G."/>
            <person name="Rogers Y.-H."/>
            <person name="Friedman R."/>
            <person name="Frazier M."/>
            <person name="Venter J.C."/>
        </authorList>
    </citation>
    <scope>NUCLEOTIDE SEQUENCE [LARGE SCALE GENOMIC DNA]</scope>
    <source>
        <strain evidence="4 5">ATCC 23134</strain>
    </source>
</reference>
<dbReference type="GO" id="GO:0016491">
    <property type="term" value="F:oxidoreductase activity"/>
    <property type="evidence" value="ECO:0007669"/>
    <property type="project" value="UniProtKB-KW"/>
</dbReference>
<dbReference type="PRINTS" id="PR00080">
    <property type="entry name" value="SDRFAMILY"/>
</dbReference>
<comment type="caution">
    <text evidence="4">The sequence shown here is derived from an EMBL/GenBank/DDBJ whole genome shotgun (WGS) entry which is preliminary data.</text>
</comment>
<dbReference type="InterPro" id="IPR036291">
    <property type="entry name" value="NAD(P)-bd_dom_sf"/>
</dbReference>
<evidence type="ECO:0000313" key="4">
    <source>
        <dbReference type="EMBL" id="EAY29014.1"/>
    </source>
</evidence>
<evidence type="ECO:0000256" key="2">
    <source>
        <dbReference type="ARBA" id="ARBA00023002"/>
    </source>
</evidence>
<dbReference type="PRINTS" id="PR00081">
    <property type="entry name" value="GDHRDH"/>
</dbReference>
<dbReference type="PANTHER" id="PTHR43976:SF16">
    <property type="entry name" value="SHORT-CHAIN DEHYDROGENASE_REDUCTASE FAMILY PROTEIN"/>
    <property type="match status" value="1"/>
</dbReference>
<dbReference type="Gene3D" id="3.40.50.720">
    <property type="entry name" value="NAD(P)-binding Rossmann-like Domain"/>
    <property type="match status" value="1"/>
</dbReference>
<dbReference type="Pfam" id="PF00106">
    <property type="entry name" value="adh_short"/>
    <property type="match status" value="1"/>
</dbReference>
<dbReference type="Proteomes" id="UP000004095">
    <property type="component" value="Unassembled WGS sequence"/>
</dbReference>
<dbReference type="OrthoDB" id="9786056at2"/>
<keyword evidence="2" id="KW-0560">Oxidoreductase</keyword>
<dbReference type="AlphaFoldDB" id="A1ZL48"/>
<evidence type="ECO:0000256" key="3">
    <source>
        <dbReference type="RuleBase" id="RU000363"/>
    </source>
</evidence>
<dbReference type="SUPFAM" id="SSF51735">
    <property type="entry name" value="NAD(P)-binding Rossmann-fold domains"/>
    <property type="match status" value="1"/>
</dbReference>
<dbReference type="PANTHER" id="PTHR43976">
    <property type="entry name" value="SHORT CHAIN DEHYDROGENASE"/>
    <property type="match status" value="1"/>
</dbReference>
<proteinExistence type="inferred from homology"/>
<dbReference type="CDD" id="cd05374">
    <property type="entry name" value="17beta-HSD-like_SDR_c"/>
    <property type="match status" value="1"/>
</dbReference>
<comment type="similarity">
    <text evidence="1 3">Belongs to the short-chain dehydrogenases/reductases (SDR) family.</text>
</comment>
<accession>A1ZL48</accession>
<protein>
    <submittedName>
        <fullName evidence="4">Oxidoreductase, short chain dehydrogenase/reductase family</fullName>
    </submittedName>
</protein>
<sequence>MKTVLITGSSSGIGKAAVQFFQSKGWQVAGTMRRPENENELNQLDNVKLYALDVTNNESVKTAINQTIQDFGGIDVVVNNAGYGLAGPFETATEEQIARQYDTNLFGVMRVTREILPHFRARKAGMFVNITSIGGLIALPFNSLYHGTKWALEGFTESLRFELEPFNIKVRLVEPGGVKTDFAGRSLVMTNTDTDIKDYDETLQKAFAAFMDPSRGEHYSEPAQIAEVIYEAATSESDQMKYVAGEDAKQLWQARQSMTLEDFHGMLDADFGLGKSVEV</sequence>
<evidence type="ECO:0000256" key="1">
    <source>
        <dbReference type="ARBA" id="ARBA00006484"/>
    </source>
</evidence>
<name>A1ZL48_MICM2</name>
<gene>
    <name evidence="4" type="ORF">M23134_00168</name>
</gene>
<evidence type="ECO:0000313" key="5">
    <source>
        <dbReference type="Proteomes" id="UP000004095"/>
    </source>
</evidence>
<dbReference type="eggNOG" id="COG4221">
    <property type="taxonomic scope" value="Bacteria"/>
</dbReference>
<dbReference type="InterPro" id="IPR051911">
    <property type="entry name" value="SDR_oxidoreductase"/>
</dbReference>
<dbReference type="EMBL" id="AAWS01000013">
    <property type="protein sequence ID" value="EAY29014.1"/>
    <property type="molecule type" value="Genomic_DNA"/>
</dbReference>